<dbReference type="SMART" id="SM00160">
    <property type="entry name" value="RanBD"/>
    <property type="match status" value="1"/>
</dbReference>
<feature type="compositionally biased region" description="Acidic residues" evidence="3">
    <location>
        <begin position="139"/>
        <end position="149"/>
    </location>
</feature>
<dbReference type="OrthoDB" id="185618at2759"/>
<evidence type="ECO:0000256" key="3">
    <source>
        <dbReference type="SAM" id="MobiDB-lite"/>
    </source>
</evidence>
<comment type="subcellular location">
    <subcellularLocation>
        <location evidence="1">Nucleus</location>
    </subcellularLocation>
</comment>
<feature type="compositionally biased region" description="Low complexity" evidence="3">
    <location>
        <begin position="204"/>
        <end position="231"/>
    </location>
</feature>
<accession>A0A077WSD7</accession>
<feature type="compositionally biased region" description="Low complexity" evidence="3">
    <location>
        <begin position="279"/>
        <end position="306"/>
    </location>
</feature>
<dbReference type="InterPro" id="IPR000156">
    <property type="entry name" value="Ran_bind_dom"/>
</dbReference>
<dbReference type="AlphaFoldDB" id="A0A077WSD7"/>
<organism evidence="5">
    <name type="scientific">Lichtheimia ramosa</name>
    <dbReference type="NCBI Taxonomy" id="688394"/>
    <lineage>
        <taxon>Eukaryota</taxon>
        <taxon>Fungi</taxon>
        <taxon>Fungi incertae sedis</taxon>
        <taxon>Mucoromycota</taxon>
        <taxon>Mucoromycotina</taxon>
        <taxon>Mucoromycetes</taxon>
        <taxon>Mucorales</taxon>
        <taxon>Lichtheimiaceae</taxon>
        <taxon>Lichtheimia</taxon>
    </lineage>
</organism>
<sequence length="432" mass="45994">MSSPTESISDFDDAASTKKRLRDQSVDPEEPTKEQVDTTSASTAPKKTKHDDESATSVRTIRRNLKDMSTADKAQITTTADDNDDATTMDQQQQPSSTVSPNDSDSELDTANVGSSSANGSSTTSSAMARFGGSTGDNDWSEFAEEENDNPSKTTTSSSSDKPKYTFGATSGFGTKGWAASQQTTPSPLSTNTTQKHTFGGFGSSSTTSSTFAAPATSTTTTSSSSAPSFASFANASASPFALAAAGGSTNALASLPNVLSKQSSTTSEKSGDHDENASEASTTTTTTDQPTEESAQVKKVQQQEVKTGEEDEKTLYQTKAKLYVMEQSTGNWKERGTGTMRINTKETASGVQQTRIVMRADTVFRVILNLPMFEGMKFLIMQDKFVRFAGFETVVKEDGQSETNLVNYALRVANPSIAVELQQQLTSCVPH</sequence>
<dbReference type="Gene3D" id="2.30.29.30">
    <property type="entry name" value="Pleckstrin-homology domain (PH domain)/Phosphotyrosine-binding domain (PTB)"/>
    <property type="match status" value="1"/>
</dbReference>
<dbReference type="EMBL" id="LK023333">
    <property type="protein sequence ID" value="CDS09577.1"/>
    <property type="molecule type" value="Genomic_DNA"/>
</dbReference>
<reference evidence="5" key="1">
    <citation type="journal article" date="2014" name="Genome Announc.">
        <title>De novo whole-genome sequence and genome annotation of Lichtheimia ramosa.</title>
        <authorList>
            <person name="Linde J."/>
            <person name="Schwartze V."/>
            <person name="Binder U."/>
            <person name="Lass-Florl C."/>
            <person name="Voigt K."/>
            <person name="Horn F."/>
        </authorList>
    </citation>
    <scope>NUCLEOTIDE SEQUENCE</scope>
    <source>
        <strain evidence="5">JMRC FSU:6197</strain>
    </source>
</reference>
<feature type="compositionally biased region" description="Polar residues" evidence="3">
    <location>
        <begin position="180"/>
        <end position="197"/>
    </location>
</feature>
<dbReference type="InterPro" id="IPR011993">
    <property type="entry name" value="PH-like_dom_sf"/>
</dbReference>
<dbReference type="PROSITE" id="PS50196">
    <property type="entry name" value="RANBD1"/>
    <property type="match status" value="1"/>
</dbReference>
<name>A0A077WSD7_9FUNG</name>
<feature type="domain" description="RanBD1" evidence="4">
    <location>
        <begin position="294"/>
        <end position="432"/>
    </location>
</feature>
<proteinExistence type="predicted"/>
<dbReference type="InterPro" id="IPR045255">
    <property type="entry name" value="RanBP1-like"/>
</dbReference>
<gene>
    <name evidence="5" type="ORF">LRAMOSA10937</name>
</gene>
<dbReference type="PANTHER" id="PTHR23138">
    <property type="entry name" value="RAN BINDING PROTEIN"/>
    <property type="match status" value="1"/>
</dbReference>
<feature type="region of interest" description="Disordered" evidence="3">
    <location>
        <begin position="1"/>
        <end position="231"/>
    </location>
</feature>
<dbReference type="SUPFAM" id="SSF50729">
    <property type="entry name" value="PH domain-like"/>
    <property type="match status" value="1"/>
</dbReference>
<feature type="compositionally biased region" description="Low complexity" evidence="3">
    <location>
        <begin position="151"/>
        <end position="160"/>
    </location>
</feature>
<evidence type="ECO:0000259" key="4">
    <source>
        <dbReference type="PROSITE" id="PS50196"/>
    </source>
</evidence>
<feature type="compositionally biased region" description="Basic and acidic residues" evidence="3">
    <location>
        <begin position="22"/>
        <end position="36"/>
    </location>
</feature>
<keyword evidence="2" id="KW-0539">Nucleus</keyword>
<dbReference type="PANTHER" id="PTHR23138:SF142">
    <property type="entry name" value="RAN-BINDING PROTEIN 3B-RELATED"/>
    <property type="match status" value="1"/>
</dbReference>
<protein>
    <recommendedName>
        <fullName evidence="4">RanBD1 domain-containing protein</fullName>
    </recommendedName>
</protein>
<evidence type="ECO:0000313" key="5">
    <source>
        <dbReference type="EMBL" id="CDS09577.1"/>
    </source>
</evidence>
<feature type="region of interest" description="Disordered" evidence="3">
    <location>
        <begin position="263"/>
        <end position="313"/>
    </location>
</feature>
<dbReference type="Pfam" id="PF00638">
    <property type="entry name" value="Ran_BP1"/>
    <property type="match status" value="1"/>
</dbReference>
<feature type="compositionally biased region" description="Low complexity" evidence="3">
    <location>
        <begin position="110"/>
        <end position="127"/>
    </location>
</feature>
<dbReference type="GO" id="GO:0005634">
    <property type="term" value="C:nucleus"/>
    <property type="evidence" value="ECO:0007669"/>
    <property type="project" value="UniProtKB-SubCell"/>
</dbReference>
<evidence type="ECO:0000256" key="1">
    <source>
        <dbReference type="ARBA" id="ARBA00004123"/>
    </source>
</evidence>
<evidence type="ECO:0000256" key="2">
    <source>
        <dbReference type="ARBA" id="ARBA00023242"/>
    </source>
</evidence>